<evidence type="ECO:0000256" key="2">
    <source>
        <dbReference type="SAM" id="SignalP"/>
    </source>
</evidence>
<dbReference type="InterPro" id="IPR018378">
    <property type="entry name" value="C-type_lectin_CS"/>
</dbReference>
<feature type="chain" id="PRO_5039020005" description="C-type lectin domain-containing protein" evidence="2">
    <location>
        <begin position="20"/>
        <end position="145"/>
    </location>
</feature>
<evidence type="ECO:0000313" key="5">
    <source>
        <dbReference type="Proteomes" id="UP000828390"/>
    </source>
</evidence>
<dbReference type="InterPro" id="IPR001304">
    <property type="entry name" value="C-type_lectin-like"/>
</dbReference>
<dbReference type="EMBL" id="JAIWYP010000003">
    <property type="protein sequence ID" value="KAH3844849.1"/>
    <property type="molecule type" value="Genomic_DNA"/>
</dbReference>
<dbReference type="Proteomes" id="UP000828390">
    <property type="component" value="Unassembled WGS sequence"/>
</dbReference>
<keyword evidence="2" id="KW-0732">Signal</keyword>
<dbReference type="Pfam" id="PF00059">
    <property type="entry name" value="Lectin_C"/>
    <property type="match status" value="1"/>
</dbReference>
<dbReference type="InterPro" id="IPR016186">
    <property type="entry name" value="C-type_lectin-like/link_sf"/>
</dbReference>
<dbReference type="Gene3D" id="3.10.100.10">
    <property type="entry name" value="Mannose-Binding Protein A, subunit A"/>
    <property type="match status" value="1"/>
</dbReference>
<keyword evidence="1" id="KW-1015">Disulfide bond</keyword>
<dbReference type="InterPro" id="IPR016187">
    <property type="entry name" value="CTDL_fold"/>
</dbReference>
<dbReference type="PROSITE" id="PS00615">
    <property type="entry name" value="C_TYPE_LECTIN_1"/>
    <property type="match status" value="1"/>
</dbReference>
<accession>A0A9D4KSM9</accession>
<reference evidence="4" key="1">
    <citation type="journal article" date="2019" name="bioRxiv">
        <title>The Genome of the Zebra Mussel, Dreissena polymorpha: A Resource for Invasive Species Research.</title>
        <authorList>
            <person name="McCartney M.A."/>
            <person name="Auch B."/>
            <person name="Kono T."/>
            <person name="Mallez S."/>
            <person name="Zhang Y."/>
            <person name="Obille A."/>
            <person name="Becker A."/>
            <person name="Abrahante J.E."/>
            <person name="Garbe J."/>
            <person name="Badalamenti J.P."/>
            <person name="Herman A."/>
            <person name="Mangelson H."/>
            <person name="Liachko I."/>
            <person name="Sullivan S."/>
            <person name="Sone E.D."/>
            <person name="Koren S."/>
            <person name="Silverstein K.A.T."/>
            <person name="Beckman K.B."/>
            <person name="Gohl D.M."/>
        </authorList>
    </citation>
    <scope>NUCLEOTIDE SEQUENCE</scope>
    <source>
        <strain evidence="4">Duluth1</strain>
        <tissue evidence="4">Whole animal</tissue>
    </source>
</reference>
<dbReference type="PANTHER" id="PTHR22803">
    <property type="entry name" value="MANNOSE, PHOSPHOLIPASE, LECTIN RECEPTOR RELATED"/>
    <property type="match status" value="1"/>
</dbReference>
<reference evidence="4" key="2">
    <citation type="submission" date="2020-11" db="EMBL/GenBank/DDBJ databases">
        <authorList>
            <person name="McCartney M.A."/>
            <person name="Auch B."/>
            <person name="Kono T."/>
            <person name="Mallez S."/>
            <person name="Becker A."/>
            <person name="Gohl D.M."/>
            <person name="Silverstein K.A.T."/>
            <person name="Koren S."/>
            <person name="Bechman K.B."/>
            <person name="Herman A."/>
            <person name="Abrahante J.E."/>
            <person name="Garbe J."/>
        </authorList>
    </citation>
    <scope>NUCLEOTIDE SEQUENCE</scope>
    <source>
        <strain evidence="4">Duluth1</strain>
        <tissue evidence="4">Whole animal</tissue>
    </source>
</reference>
<sequence length="145" mass="16453">MKGLIGIFAVVVTLSESLGCRSGWLNHGTSCYHLSHDQEAWINAEALCERFGGYLAEINDVIEDKFLQGWVNNINKQYWIGGTDLENEGEWLWVHSRTMLSSSYTNWLTGEPNSSGGSDENCIDMRPHMAGWNDEKCWITLNYIC</sequence>
<dbReference type="PROSITE" id="PS50041">
    <property type="entry name" value="C_TYPE_LECTIN_2"/>
    <property type="match status" value="1"/>
</dbReference>
<dbReference type="AlphaFoldDB" id="A0A9D4KSM9"/>
<dbReference type="SMART" id="SM00034">
    <property type="entry name" value="CLECT"/>
    <property type="match status" value="1"/>
</dbReference>
<name>A0A9D4KSM9_DREPO</name>
<dbReference type="SUPFAM" id="SSF56436">
    <property type="entry name" value="C-type lectin-like"/>
    <property type="match status" value="1"/>
</dbReference>
<gene>
    <name evidence="4" type="ORF">DPMN_087115</name>
</gene>
<feature type="signal peptide" evidence="2">
    <location>
        <begin position="1"/>
        <end position="19"/>
    </location>
</feature>
<feature type="domain" description="C-type lectin" evidence="3">
    <location>
        <begin position="27"/>
        <end position="145"/>
    </location>
</feature>
<dbReference type="OrthoDB" id="6126523at2759"/>
<organism evidence="4 5">
    <name type="scientific">Dreissena polymorpha</name>
    <name type="common">Zebra mussel</name>
    <name type="synonym">Mytilus polymorpha</name>
    <dbReference type="NCBI Taxonomy" id="45954"/>
    <lineage>
        <taxon>Eukaryota</taxon>
        <taxon>Metazoa</taxon>
        <taxon>Spiralia</taxon>
        <taxon>Lophotrochozoa</taxon>
        <taxon>Mollusca</taxon>
        <taxon>Bivalvia</taxon>
        <taxon>Autobranchia</taxon>
        <taxon>Heteroconchia</taxon>
        <taxon>Euheterodonta</taxon>
        <taxon>Imparidentia</taxon>
        <taxon>Neoheterodontei</taxon>
        <taxon>Myida</taxon>
        <taxon>Dreissenoidea</taxon>
        <taxon>Dreissenidae</taxon>
        <taxon>Dreissena</taxon>
    </lineage>
</organism>
<protein>
    <recommendedName>
        <fullName evidence="3">C-type lectin domain-containing protein</fullName>
    </recommendedName>
</protein>
<proteinExistence type="predicted"/>
<evidence type="ECO:0000256" key="1">
    <source>
        <dbReference type="ARBA" id="ARBA00023157"/>
    </source>
</evidence>
<keyword evidence="5" id="KW-1185">Reference proteome</keyword>
<evidence type="ECO:0000259" key="3">
    <source>
        <dbReference type="PROSITE" id="PS50041"/>
    </source>
</evidence>
<dbReference type="InterPro" id="IPR050111">
    <property type="entry name" value="C-type_lectin/snaclec_domain"/>
</dbReference>
<comment type="caution">
    <text evidence="4">The sequence shown here is derived from an EMBL/GenBank/DDBJ whole genome shotgun (WGS) entry which is preliminary data.</text>
</comment>
<evidence type="ECO:0000313" key="4">
    <source>
        <dbReference type="EMBL" id="KAH3844849.1"/>
    </source>
</evidence>